<dbReference type="Gene3D" id="2.40.160.20">
    <property type="match status" value="1"/>
</dbReference>
<name>A0A4Z0V3B9_9BACT</name>
<dbReference type="GeneID" id="82150239"/>
<sequence length="171" mass="18676">MKKFLLVMCAVIGLAFGASAQRAQLQIGYGGYTQMDASDMHDYGAVNNAWGALTAGVNFKILPSFSLGLSYTFSSTSYKHIDDANAYYHVFMLNGKYDYWRNSIVRLYAHAGVGVDVTHMAAGDWHKNKTYFAFQASPIGAEVGLSRVATMFGEVGYGAQGLLQVGFRLNL</sequence>
<dbReference type="RefSeq" id="WP_135472055.1">
    <property type="nucleotide sequence ID" value="NZ_CASCNC010000013.1"/>
</dbReference>
<reference evidence="2 3" key="1">
    <citation type="submission" date="2019-02" db="EMBL/GenBank/DDBJ databases">
        <title>Isolation and identification of novel species under the genus Muribaculum.</title>
        <authorList>
            <person name="Miyake S."/>
            <person name="Ding Y."/>
            <person name="Low A."/>
            <person name="Soh M."/>
            <person name="Seedorf H."/>
        </authorList>
    </citation>
    <scope>NUCLEOTIDE SEQUENCE [LARGE SCALE GENOMIC DNA]</scope>
    <source>
        <strain evidence="2 3">TLL-A3</strain>
    </source>
</reference>
<proteinExistence type="predicted"/>
<evidence type="ECO:0000313" key="2">
    <source>
        <dbReference type="EMBL" id="TGG36316.1"/>
    </source>
</evidence>
<evidence type="ECO:0000256" key="1">
    <source>
        <dbReference type="SAM" id="SignalP"/>
    </source>
</evidence>
<dbReference type="Proteomes" id="UP000297635">
    <property type="component" value="Unassembled WGS sequence"/>
</dbReference>
<dbReference type="AlphaFoldDB" id="A0A4Z0V3B9"/>
<gene>
    <name evidence="2" type="ORF">EZ315_10615</name>
</gene>
<dbReference type="SUPFAM" id="SSF56925">
    <property type="entry name" value="OMPA-like"/>
    <property type="match status" value="1"/>
</dbReference>
<evidence type="ECO:0000313" key="3">
    <source>
        <dbReference type="Proteomes" id="UP000297635"/>
    </source>
</evidence>
<comment type="caution">
    <text evidence="2">The sequence shown here is derived from an EMBL/GenBank/DDBJ whole genome shotgun (WGS) entry which is preliminary data.</text>
</comment>
<dbReference type="InterPro" id="IPR011250">
    <property type="entry name" value="OMP/PagP_B-barrel"/>
</dbReference>
<keyword evidence="3" id="KW-1185">Reference proteome</keyword>
<feature type="signal peptide" evidence="1">
    <location>
        <begin position="1"/>
        <end position="20"/>
    </location>
</feature>
<dbReference type="EMBL" id="SJSA01000002">
    <property type="protein sequence ID" value="TGG36316.1"/>
    <property type="molecule type" value="Genomic_DNA"/>
</dbReference>
<feature type="chain" id="PRO_5021463047" evidence="1">
    <location>
        <begin position="21"/>
        <end position="171"/>
    </location>
</feature>
<accession>A0A4Z0V3B9</accession>
<keyword evidence="1" id="KW-0732">Signal</keyword>
<organism evidence="2 3">
    <name type="scientific">Duncaniella freteri</name>
    <dbReference type="NCBI Taxonomy" id="2530391"/>
    <lineage>
        <taxon>Bacteria</taxon>
        <taxon>Pseudomonadati</taxon>
        <taxon>Bacteroidota</taxon>
        <taxon>Bacteroidia</taxon>
        <taxon>Bacteroidales</taxon>
        <taxon>Muribaculaceae</taxon>
        <taxon>Duncaniella</taxon>
    </lineage>
</organism>
<protein>
    <submittedName>
        <fullName evidence="2">Uncharacterized protein</fullName>
    </submittedName>
</protein>